<dbReference type="SUPFAM" id="SSF46785">
    <property type="entry name" value="Winged helix' DNA-binding domain"/>
    <property type="match status" value="1"/>
</dbReference>
<protein>
    <submittedName>
        <fullName evidence="5">Putative transcriptional regulator</fullName>
    </submittedName>
</protein>
<evidence type="ECO:0000256" key="3">
    <source>
        <dbReference type="ARBA" id="ARBA00023125"/>
    </source>
</evidence>
<dbReference type="InterPro" id="IPR036390">
    <property type="entry name" value="WH_DNA-bd_sf"/>
</dbReference>
<dbReference type="EMBL" id="SLVV01000004">
    <property type="protein sequence ID" value="TCN26022.1"/>
    <property type="molecule type" value="Genomic_DNA"/>
</dbReference>
<evidence type="ECO:0000313" key="6">
    <source>
        <dbReference type="Proteomes" id="UP000295689"/>
    </source>
</evidence>
<dbReference type="Proteomes" id="UP000295689">
    <property type="component" value="Unassembled WGS sequence"/>
</dbReference>
<dbReference type="InterPro" id="IPR005650">
    <property type="entry name" value="BlaI_family"/>
</dbReference>
<evidence type="ECO:0000313" key="5">
    <source>
        <dbReference type="EMBL" id="TCN26022.1"/>
    </source>
</evidence>
<evidence type="ECO:0000256" key="1">
    <source>
        <dbReference type="ARBA" id="ARBA00011046"/>
    </source>
</evidence>
<keyword evidence="3" id="KW-0238">DNA-binding</keyword>
<dbReference type="GO" id="GO:0003677">
    <property type="term" value="F:DNA binding"/>
    <property type="evidence" value="ECO:0007669"/>
    <property type="project" value="UniProtKB-KW"/>
</dbReference>
<proteinExistence type="inferred from homology"/>
<dbReference type="InterPro" id="IPR036388">
    <property type="entry name" value="WH-like_DNA-bd_sf"/>
</dbReference>
<keyword evidence="2" id="KW-0805">Transcription regulation</keyword>
<comment type="similarity">
    <text evidence="1">Belongs to the BlaI transcriptional regulatory family.</text>
</comment>
<reference evidence="5 6" key="1">
    <citation type="journal article" date="2015" name="Stand. Genomic Sci.">
        <title>Genomic Encyclopedia of Bacterial and Archaeal Type Strains, Phase III: the genomes of soil and plant-associated and newly described type strains.</title>
        <authorList>
            <person name="Whitman W.B."/>
            <person name="Woyke T."/>
            <person name="Klenk H.P."/>
            <person name="Zhou Y."/>
            <person name="Lilburn T.G."/>
            <person name="Beck B.J."/>
            <person name="De Vos P."/>
            <person name="Vandamme P."/>
            <person name="Eisen J.A."/>
            <person name="Garrity G."/>
            <person name="Hugenholtz P."/>
            <person name="Kyrpides N.C."/>
        </authorList>
    </citation>
    <scope>NUCLEOTIDE SEQUENCE [LARGE SCALE GENOMIC DNA]</scope>
    <source>
        <strain evidence="5 6">CV53</strain>
    </source>
</reference>
<dbReference type="AlphaFoldDB" id="A0A4R2BHX0"/>
<comment type="caution">
    <text evidence="5">The sequence shown here is derived from an EMBL/GenBank/DDBJ whole genome shotgun (WGS) entry which is preliminary data.</text>
</comment>
<dbReference type="Pfam" id="PF03965">
    <property type="entry name" value="Penicillinase_R"/>
    <property type="match status" value="1"/>
</dbReference>
<dbReference type="Gene3D" id="1.10.10.10">
    <property type="entry name" value="Winged helix-like DNA-binding domain superfamily/Winged helix DNA-binding domain"/>
    <property type="match status" value="1"/>
</dbReference>
<evidence type="ECO:0000256" key="4">
    <source>
        <dbReference type="ARBA" id="ARBA00023163"/>
    </source>
</evidence>
<gene>
    <name evidence="5" type="ORF">EV146_104129</name>
</gene>
<sequence length="163" mass="18762">MINKYIKLLNVILQSTTISSGRVRGLNIKKFKYNEEGLSRFFGPLEAKIMEFLWLGEECSIKEVQQKLESEKPVNFNTVMTVMNRLVEKGALKKRTSGRISLFSPVLSKDDFLEQQSKKLTENLLDEFGGVVISHMIDSLTDVDETLLYKLEQKIQQLKKDKT</sequence>
<accession>A0A4R2BHX0</accession>
<evidence type="ECO:0000256" key="2">
    <source>
        <dbReference type="ARBA" id="ARBA00023015"/>
    </source>
</evidence>
<keyword evidence="4" id="KW-0804">Transcription</keyword>
<keyword evidence="6" id="KW-1185">Reference proteome</keyword>
<dbReference type="GO" id="GO:0045892">
    <property type="term" value="P:negative regulation of DNA-templated transcription"/>
    <property type="evidence" value="ECO:0007669"/>
    <property type="project" value="InterPro"/>
</dbReference>
<organism evidence="5 6">
    <name type="scientific">Mesobacillus foraminis</name>
    <dbReference type="NCBI Taxonomy" id="279826"/>
    <lineage>
        <taxon>Bacteria</taxon>
        <taxon>Bacillati</taxon>
        <taxon>Bacillota</taxon>
        <taxon>Bacilli</taxon>
        <taxon>Bacillales</taxon>
        <taxon>Bacillaceae</taxon>
        <taxon>Mesobacillus</taxon>
    </lineage>
</organism>
<name>A0A4R2BHX0_9BACI</name>